<dbReference type="EMBL" id="JAAEJV010000001">
    <property type="protein sequence ID" value="MBF5058592.1"/>
    <property type="molecule type" value="Genomic_DNA"/>
</dbReference>
<evidence type="ECO:0000256" key="1">
    <source>
        <dbReference type="SAM" id="SignalP"/>
    </source>
</evidence>
<evidence type="ECO:0000313" key="3">
    <source>
        <dbReference type="EMBL" id="MBF5060270.1"/>
    </source>
</evidence>
<feature type="chain" id="PRO_5045032041" evidence="1">
    <location>
        <begin position="36"/>
        <end position="400"/>
    </location>
</feature>
<dbReference type="Proteomes" id="UP001194714">
    <property type="component" value="Unassembled WGS sequence"/>
</dbReference>
<keyword evidence="1" id="KW-0732">Signal</keyword>
<organism evidence="3 4">
    <name type="scientific">Candidatus Neptunichlamydia vexilliferae</name>
    <dbReference type="NCBI Taxonomy" id="1651774"/>
    <lineage>
        <taxon>Bacteria</taxon>
        <taxon>Pseudomonadati</taxon>
        <taxon>Chlamydiota</taxon>
        <taxon>Chlamydiia</taxon>
        <taxon>Parachlamydiales</taxon>
        <taxon>Simkaniaceae</taxon>
        <taxon>Candidatus Neptunichlamydia</taxon>
    </lineage>
</organism>
<feature type="signal peptide" evidence="1">
    <location>
        <begin position="1"/>
        <end position="35"/>
    </location>
</feature>
<sequence>MTRKPCRHTYWNSLIATSLTLMHTACLGFSPTAHAMQVFREQGKLDRAPAVETCIQWEMKFGLHKLMRPKEAANDWIWIIDHVVSKGVHKCLVVLGVRMASLLKRDDLTVSLEDVEPLGIVPMKSSNGGLMETELKTVLSTNHGIPPLAILRDDGPDLRCGGRLFCEAYPQVVDAEDIPHKIACLYKHWLGNDELWKEFTKKCSDFKKQVQLTEYAKIAPPNQRTKARYHNIDVIVDWGVSKLLEYESLPKSEQEKLSWLGDYEEEISYWKQLVDIGRVGRNFTRKKGVWIGCHEELAEELLGEEICPRAEPFACNLIDVVEEQGNKIPEGKKIIGSTEIIESLFGKHKSISERGPKPMGRLILSMASRVGEQPTEELIELAFGQVRERDIDSWLTNAFC</sequence>
<reference evidence="3 4" key="1">
    <citation type="submission" date="2020-01" db="EMBL/GenBank/DDBJ databases">
        <title>Draft genome sequence of Cand. Neptunochlamydia vexilliferae K9.</title>
        <authorList>
            <person name="Schulz F."/>
            <person name="Koestlbacher S."/>
            <person name="Wascher F."/>
            <person name="Pizzetti I."/>
            <person name="Horn M."/>
        </authorList>
    </citation>
    <scope>NUCLEOTIDE SEQUENCE [LARGE SCALE GENOMIC DNA]</scope>
    <source>
        <strain evidence="3 4">K9</strain>
    </source>
</reference>
<protein>
    <submittedName>
        <fullName evidence="3">Uncharacterized protein</fullName>
    </submittedName>
</protein>
<keyword evidence="4" id="KW-1185">Reference proteome</keyword>
<gene>
    <name evidence="2" type="ORF">NEPTK9_000089</name>
    <name evidence="3" type="ORF">NEPTK9_001803</name>
</gene>
<proteinExistence type="predicted"/>
<name>A0ABS0B228_9BACT</name>
<evidence type="ECO:0000313" key="2">
    <source>
        <dbReference type="EMBL" id="MBF5058592.1"/>
    </source>
</evidence>
<evidence type="ECO:0000313" key="4">
    <source>
        <dbReference type="Proteomes" id="UP001194714"/>
    </source>
</evidence>
<accession>A0ABS0B228</accession>
<comment type="caution">
    <text evidence="3">The sequence shown here is derived from an EMBL/GenBank/DDBJ whole genome shotgun (WGS) entry which is preliminary data.</text>
</comment>
<dbReference type="EMBL" id="JAAEJV010000113">
    <property type="protein sequence ID" value="MBF5060270.1"/>
    <property type="molecule type" value="Genomic_DNA"/>
</dbReference>